<evidence type="ECO:0000313" key="4">
    <source>
        <dbReference type="Proteomes" id="UP000198607"/>
    </source>
</evidence>
<name>A0A1G7WN19_9RHOO</name>
<feature type="region of interest" description="Disordered" evidence="1">
    <location>
        <begin position="175"/>
        <end position="201"/>
    </location>
</feature>
<gene>
    <name evidence="3" type="ORF">SAMN05660652_00579</name>
</gene>
<dbReference type="Proteomes" id="UP000198607">
    <property type="component" value="Unassembled WGS sequence"/>
</dbReference>
<dbReference type="RefSeq" id="WP_218122601.1">
    <property type="nucleotide sequence ID" value="NZ_FNCY01000001.1"/>
</dbReference>
<keyword evidence="3" id="KW-0378">Hydrolase</keyword>
<dbReference type="EMBL" id="FNCY01000001">
    <property type="protein sequence ID" value="SDG73405.1"/>
    <property type="molecule type" value="Genomic_DNA"/>
</dbReference>
<organism evidence="3 4">
    <name type="scientific">Propionivibrio dicarboxylicus</name>
    <dbReference type="NCBI Taxonomy" id="83767"/>
    <lineage>
        <taxon>Bacteria</taxon>
        <taxon>Pseudomonadati</taxon>
        <taxon>Pseudomonadota</taxon>
        <taxon>Betaproteobacteria</taxon>
        <taxon>Rhodocyclales</taxon>
        <taxon>Rhodocyclaceae</taxon>
        <taxon>Propionivibrio</taxon>
    </lineage>
</organism>
<evidence type="ECO:0000259" key="2">
    <source>
        <dbReference type="Pfam" id="PF01844"/>
    </source>
</evidence>
<keyword evidence="3" id="KW-0255">Endonuclease</keyword>
<protein>
    <submittedName>
        <fullName evidence="3">Predicted restriction endonuclease, HNH family</fullName>
    </submittedName>
</protein>
<reference evidence="3 4" key="1">
    <citation type="submission" date="2016-10" db="EMBL/GenBank/DDBJ databases">
        <authorList>
            <person name="de Groot N.N."/>
        </authorList>
    </citation>
    <scope>NUCLEOTIDE SEQUENCE [LARGE SCALE GENOMIC DNA]</scope>
    <source>
        <strain evidence="3 4">DSM 5885</strain>
    </source>
</reference>
<sequence>MKGQVFTVAKLHYINGVVYCVADLKGADIATLARHNDLTTKSGSAKHPAVRVRTLVRFAAGLGLLDATGDQVKTTDLGALFCAARTVDTWEMTDRQKEMLRHHLDENPQGTATLHSLSSLLRLVKGGLQGEDLVNAYASAIEKTGAWRSKVTSVGFTKFGLDYLKELGLIPGNEMLSRGATNGSGRGRSGDSEGDRKKRNPKWSRDELILALDLYLQQKQSPVAKDSKDVLELSSFLNRLGVALGVVQNEAYRNSNGVYMKLMNFRHHDPDYTQGGRVGLGRGNRDEAVVWQEFAASPARLAGVVRAIKAAVMEPSVSQTIELDEPGFVQAEEGAILTRLHRIRERSRKLIEGKKKAFRDAHGKLFCEACGFDFCDKYGATASHIIEVHHTKPLHTLEERAVTKLDDLAMLCPNCHRVVHSKKQWLTVSQVKDLIVSNVKN</sequence>
<accession>A0A1G7WN19</accession>
<dbReference type="InterPro" id="IPR002711">
    <property type="entry name" value="HNH"/>
</dbReference>
<dbReference type="STRING" id="83767.SAMN05660652_00579"/>
<dbReference type="Pfam" id="PF01844">
    <property type="entry name" value="HNH"/>
    <property type="match status" value="1"/>
</dbReference>
<keyword evidence="4" id="KW-1185">Reference proteome</keyword>
<dbReference type="GO" id="GO:0008270">
    <property type="term" value="F:zinc ion binding"/>
    <property type="evidence" value="ECO:0007669"/>
    <property type="project" value="InterPro"/>
</dbReference>
<feature type="domain" description="HNH" evidence="2">
    <location>
        <begin position="367"/>
        <end position="421"/>
    </location>
</feature>
<dbReference type="AlphaFoldDB" id="A0A1G7WN19"/>
<proteinExistence type="predicted"/>
<keyword evidence="3" id="KW-0540">Nuclease</keyword>
<dbReference type="CDD" id="cd00085">
    <property type="entry name" value="HNHc"/>
    <property type="match status" value="1"/>
</dbReference>
<evidence type="ECO:0000256" key="1">
    <source>
        <dbReference type="SAM" id="MobiDB-lite"/>
    </source>
</evidence>
<evidence type="ECO:0000313" key="3">
    <source>
        <dbReference type="EMBL" id="SDG73405.1"/>
    </source>
</evidence>
<dbReference type="InterPro" id="IPR003615">
    <property type="entry name" value="HNH_nuc"/>
</dbReference>
<dbReference type="GO" id="GO:0003676">
    <property type="term" value="F:nucleic acid binding"/>
    <property type="evidence" value="ECO:0007669"/>
    <property type="project" value="InterPro"/>
</dbReference>
<dbReference type="GO" id="GO:0004519">
    <property type="term" value="F:endonuclease activity"/>
    <property type="evidence" value="ECO:0007669"/>
    <property type="project" value="UniProtKB-KW"/>
</dbReference>